<reference evidence="2 3" key="1">
    <citation type="journal article" date="2011" name="Science">
        <title>The ecoresponsive genome of Daphnia pulex.</title>
        <authorList>
            <person name="Colbourne J.K."/>
            <person name="Pfrender M.E."/>
            <person name="Gilbert D."/>
            <person name="Thomas W.K."/>
            <person name="Tucker A."/>
            <person name="Oakley T.H."/>
            <person name="Tokishita S."/>
            <person name="Aerts A."/>
            <person name="Arnold G.J."/>
            <person name="Basu M.K."/>
            <person name="Bauer D.J."/>
            <person name="Caceres C.E."/>
            <person name="Carmel L."/>
            <person name="Casola C."/>
            <person name="Choi J.H."/>
            <person name="Detter J.C."/>
            <person name="Dong Q."/>
            <person name="Dusheyko S."/>
            <person name="Eads B.D."/>
            <person name="Frohlich T."/>
            <person name="Geiler-Samerotte K.A."/>
            <person name="Gerlach D."/>
            <person name="Hatcher P."/>
            <person name="Jogdeo S."/>
            <person name="Krijgsveld J."/>
            <person name="Kriventseva E.V."/>
            <person name="Kultz D."/>
            <person name="Laforsch C."/>
            <person name="Lindquist E."/>
            <person name="Lopez J."/>
            <person name="Manak J.R."/>
            <person name="Muller J."/>
            <person name="Pangilinan J."/>
            <person name="Patwardhan R.P."/>
            <person name="Pitluck S."/>
            <person name="Pritham E.J."/>
            <person name="Rechtsteiner A."/>
            <person name="Rho M."/>
            <person name="Rogozin I.B."/>
            <person name="Sakarya O."/>
            <person name="Salamov A."/>
            <person name="Schaack S."/>
            <person name="Shapiro H."/>
            <person name="Shiga Y."/>
            <person name="Skalitzky C."/>
            <person name="Smith Z."/>
            <person name="Souvorov A."/>
            <person name="Sung W."/>
            <person name="Tang Z."/>
            <person name="Tsuchiya D."/>
            <person name="Tu H."/>
            <person name="Vos H."/>
            <person name="Wang M."/>
            <person name="Wolf Y.I."/>
            <person name="Yamagata H."/>
            <person name="Yamada T."/>
            <person name="Ye Y."/>
            <person name="Shaw J.R."/>
            <person name="Andrews J."/>
            <person name="Crease T.J."/>
            <person name="Tang H."/>
            <person name="Lucas S.M."/>
            <person name="Robertson H.M."/>
            <person name="Bork P."/>
            <person name="Koonin E.V."/>
            <person name="Zdobnov E.M."/>
            <person name="Grigoriev I.V."/>
            <person name="Lynch M."/>
            <person name="Boore J.L."/>
        </authorList>
    </citation>
    <scope>NUCLEOTIDE SEQUENCE [LARGE SCALE GENOMIC DNA]</scope>
</reference>
<gene>
    <name evidence="2" type="ORF">DAPPUDRAFT_241981</name>
</gene>
<name>E9GFJ6_DAPPU</name>
<dbReference type="InParanoid" id="E9GFJ6"/>
<dbReference type="Proteomes" id="UP000000305">
    <property type="component" value="Unassembled WGS sequence"/>
</dbReference>
<dbReference type="HOGENOM" id="CLU_1504957_0_0_1"/>
<accession>E9GFJ6</accession>
<protein>
    <submittedName>
        <fullName evidence="2">Uncharacterized protein</fullName>
    </submittedName>
</protein>
<dbReference type="EMBL" id="GL732542">
    <property type="protein sequence ID" value="EFX81648.1"/>
    <property type="molecule type" value="Genomic_DNA"/>
</dbReference>
<sequence length="179" mass="20362">MLRDYANGATPSVTNTNSLDRNNKTSSSFSTTLNAVGPFKWWWCNGPSRRCDDHVTAFRPTPPLPSPNAALFAWKQVQIAQNFIKLPKNVSWSILRELKNFGGERTNEGGSQEKKKEEGKERRMSLILLSLIYGPNFHKWAGGFHPDQFNNISKRNNVLCSVRRTRTDRIAQQPEAKDN</sequence>
<feature type="region of interest" description="Disordered" evidence="1">
    <location>
        <begin position="1"/>
        <end position="27"/>
    </location>
</feature>
<dbReference type="KEGG" id="dpx:DAPPUDRAFT_241981"/>
<evidence type="ECO:0000256" key="1">
    <source>
        <dbReference type="SAM" id="MobiDB-lite"/>
    </source>
</evidence>
<proteinExistence type="predicted"/>
<feature type="compositionally biased region" description="Polar residues" evidence="1">
    <location>
        <begin position="9"/>
        <end position="27"/>
    </location>
</feature>
<evidence type="ECO:0000313" key="3">
    <source>
        <dbReference type="Proteomes" id="UP000000305"/>
    </source>
</evidence>
<evidence type="ECO:0000313" key="2">
    <source>
        <dbReference type="EMBL" id="EFX81648.1"/>
    </source>
</evidence>
<organism evidence="2 3">
    <name type="scientific">Daphnia pulex</name>
    <name type="common">Water flea</name>
    <dbReference type="NCBI Taxonomy" id="6669"/>
    <lineage>
        <taxon>Eukaryota</taxon>
        <taxon>Metazoa</taxon>
        <taxon>Ecdysozoa</taxon>
        <taxon>Arthropoda</taxon>
        <taxon>Crustacea</taxon>
        <taxon>Branchiopoda</taxon>
        <taxon>Diplostraca</taxon>
        <taxon>Cladocera</taxon>
        <taxon>Anomopoda</taxon>
        <taxon>Daphniidae</taxon>
        <taxon>Daphnia</taxon>
    </lineage>
</organism>
<keyword evidence="3" id="KW-1185">Reference proteome</keyword>
<dbReference type="AlphaFoldDB" id="E9GFJ6"/>